<sequence>MPAAMRWQRREAMPSGGGGWHDGSMAVATAPASLPEKVVLGITDGTSQARHVDHHQARDDADNDDNDDDDDDDDDDDYYDYYVYQHHHHDHTVTRLATATMTTTTADAADAAAAGANSTARRSVPTIELRCCATKATRRGWLSGCQLIAAA</sequence>
<name>A0A3D8QGW8_9HELO</name>
<dbReference type="AlphaFoldDB" id="A0A3D8QGW8"/>
<feature type="region of interest" description="Disordered" evidence="1">
    <location>
        <begin position="1"/>
        <end position="77"/>
    </location>
</feature>
<reference evidence="2 3" key="1">
    <citation type="journal article" date="2018" name="IMA Fungus">
        <title>IMA Genome-F 9: Draft genome sequence of Annulohypoxylon stygium, Aspergillus mulundensis, Berkeleyomyces basicola (syn. Thielaviopsis basicola), Ceratocystis smalleyi, two Cercospora beticola strains, Coleophoma cylindrospora, Fusarium fracticaudum, Phialophora cf. hyalina, and Morchella septimelata.</title>
        <authorList>
            <person name="Wingfield B.D."/>
            <person name="Bills G.F."/>
            <person name="Dong Y."/>
            <person name="Huang W."/>
            <person name="Nel W.J."/>
            <person name="Swalarsk-Parry B.S."/>
            <person name="Vaghefi N."/>
            <person name="Wilken P.M."/>
            <person name="An Z."/>
            <person name="de Beer Z.W."/>
            <person name="De Vos L."/>
            <person name="Chen L."/>
            <person name="Duong T.A."/>
            <person name="Gao Y."/>
            <person name="Hammerbacher A."/>
            <person name="Kikkert J.R."/>
            <person name="Li Y."/>
            <person name="Li H."/>
            <person name="Li K."/>
            <person name="Li Q."/>
            <person name="Liu X."/>
            <person name="Ma X."/>
            <person name="Naidoo K."/>
            <person name="Pethybridge S.J."/>
            <person name="Sun J."/>
            <person name="Steenkamp E.T."/>
            <person name="van der Nest M.A."/>
            <person name="van Wyk S."/>
            <person name="Wingfield M.J."/>
            <person name="Xiong C."/>
            <person name="Yue Q."/>
            <person name="Zhang X."/>
        </authorList>
    </citation>
    <scope>NUCLEOTIDE SEQUENCE [LARGE SCALE GENOMIC DNA]</scope>
    <source>
        <strain evidence="2 3">BP6252</strain>
    </source>
</reference>
<organism evidence="2 3">
    <name type="scientific">Coleophoma cylindrospora</name>
    <dbReference type="NCBI Taxonomy" id="1849047"/>
    <lineage>
        <taxon>Eukaryota</taxon>
        <taxon>Fungi</taxon>
        <taxon>Dikarya</taxon>
        <taxon>Ascomycota</taxon>
        <taxon>Pezizomycotina</taxon>
        <taxon>Leotiomycetes</taxon>
        <taxon>Helotiales</taxon>
        <taxon>Dermateaceae</taxon>
        <taxon>Coleophoma</taxon>
    </lineage>
</organism>
<evidence type="ECO:0000256" key="1">
    <source>
        <dbReference type="SAM" id="MobiDB-lite"/>
    </source>
</evidence>
<protein>
    <submittedName>
        <fullName evidence="2">Uncharacterized protein</fullName>
    </submittedName>
</protein>
<dbReference type="Proteomes" id="UP000256645">
    <property type="component" value="Unassembled WGS sequence"/>
</dbReference>
<gene>
    <name evidence="2" type="ORF">BP6252_12370</name>
</gene>
<feature type="compositionally biased region" description="Basic and acidic residues" evidence="1">
    <location>
        <begin position="50"/>
        <end position="60"/>
    </location>
</feature>
<feature type="compositionally biased region" description="Acidic residues" evidence="1">
    <location>
        <begin position="61"/>
        <end position="77"/>
    </location>
</feature>
<comment type="caution">
    <text evidence="2">The sequence shown here is derived from an EMBL/GenBank/DDBJ whole genome shotgun (WGS) entry which is preliminary data.</text>
</comment>
<evidence type="ECO:0000313" key="3">
    <source>
        <dbReference type="Proteomes" id="UP000256645"/>
    </source>
</evidence>
<accession>A0A3D8QGW8</accession>
<dbReference type="EMBL" id="PDLM01000015">
    <property type="protein sequence ID" value="RDW60987.1"/>
    <property type="molecule type" value="Genomic_DNA"/>
</dbReference>
<evidence type="ECO:0000313" key="2">
    <source>
        <dbReference type="EMBL" id="RDW60987.1"/>
    </source>
</evidence>
<proteinExistence type="predicted"/>
<keyword evidence="3" id="KW-1185">Reference proteome</keyword>